<dbReference type="GO" id="GO:0050661">
    <property type="term" value="F:NADP binding"/>
    <property type="evidence" value="ECO:0007669"/>
    <property type="project" value="InterPro"/>
</dbReference>
<dbReference type="InterPro" id="IPR001796">
    <property type="entry name" value="DHFR_dom"/>
</dbReference>
<keyword evidence="5 8" id="KW-0521">NADP</keyword>
<organism evidence="11 12">
    <name type="scientific">Fulvimarina pelagi HTCC2506</name>
    <dbReference type="NCBI Taxonomy" id="314231"/>
    <lineage>
        <taxon>Bacteria</taxon>
        <taxon>Pseudomonadati</taxon>
        <taxon>Pseudomonadota</taxon>
        <taxon>Alphaproteobacteria</taxon>
        <taxon>Hyphomicrobiales</taxon>
        <taxon>Aurantimonadaceae</taxon>
        <taxon>Fulvimarina</taxon>
    </lineage>
</organism>
<evidence type="ECO:0000256" key="2">
    <source>
        <dbReference type="ARBA" id="ARBA00009539"/>
    </source>
</evidence>
<dbReference type="PANTHER" id="PTHR48069:SF3">
    <property type="entry name" value="DIHYDROFOLATE REDUCTASE"/>
    <property type="match status" value="1"/>
</dbReference>
<comment type="catalytic activity">
    <reaction evidence="8">
        <text>(6S)-5,6,7,8-tetrahydrofolate + NADP(+) = 7,8-dihydrofolate + NADPH + H(+)</text>
        <dbReference type="Rhea" id="RHEA:15009"/>
        <dbReference type="ChEBI" id="CHEBI:15378"/>
        <dbReference type="ChEBI" id="CHEBI:57451"/>
        <dbReference type="ChEBI" id="CHEBI:57453"/>
        <dbReference type="ChEBI" id="CHEBI:57783"/>
        <dbReference type="ChEBI" id="CHEBI:58349"/>
        <dbReference type="EC" id="1.5.1.3"/>
    </reaction>
</comment>
<dbReference type="EMBL" id="AATP01000005">
    <property type="protein sequence ID" value="EAU40920.1"/>
    <property type="molecule type" value="Genomic_DNA"/>
</dbReference>
<dbReference type="SUPFAM" id="SSF53597">
    <property type="entry name" value="Dihydrofolate reductase-like"/>
    <property type="match status" value="1"/>
</dbReference>
<keyword evidence="6 8" id="KW-0560">Oxidoreductase</keyword>
<evidence type="ECO:0000256" key="4">
    <source>
        <dbReference type="ARBA" id="ARBA00022563"/>
    </source>
</evidence>
<dbReference type="InterPro" id="IPR024072">
    <property type="entry name" value="DHFR-like_dom_sf"/>
</dbReference>
<evidence type="ECO:0000256" key="3">
    <source>
        <dbReference type="ARBA" id="ARBA00012856"/>
    </source>
</evidence>
<evidence type="ECO:0000256" key="6">
    <source>
        <dbReference type="ARBA" id="ARBA00023002"/>
    </source>
</evidence>
<dbReference type="RefSeq" id="WP_007068828.1">
    <property type="nucleotide sequence ID" value="NZ_DS022272.1"/>
</dbReference>
<dbReference type="PROSITE" id="PS00075">
    <property type="entry name" value="DHFR_1"/>
    <property type="match status" value="1"/>
</dbReference>
<evidence type="ECO:0000256" key="7">
    <source>
        <dbReference type="ARBA" id="ARBA00025067"/>
    </source>
</evidence>
<evidence type="ECO:0000256" key="8">
    <source>
        <dbReference type="PIRNR" id="PIRNR000194"/>
    </source>
</evidence>
<dbReference type="GO" id="GO:0046655">
    <property type="term" value="P:folic acid metabolic process"/>
    <property type="evidence" value="ECO:0007669"/>
    <property type="project" value="TreeGrafter"/>
</dbReference>
<protein>
    <recommendedName>
        <fullName evidence="3 8">Dihydrofolate reductase</fullName>
        <ecNumber evidence="3 8">1.5.1.3</ecNumber>
    </recommendedName>
</protein>
<evidence type="ECO:0000313" key="11">
    <source>
        <dbReference type="EMBL" id="EAU40920.1"/>
    </source>
</evidence>
<evidence type="ECO:0000313" key="12">
    <source>
        <dbReference type="Proteomes" id="UP000004310"/>
    </source>
</evidence>
<dbReference type="eggNOG" id="COG0262">
    <property type="taxonomic scope" value="Bacteria"/>
</dbReference>
<evidence type="ECO:0000256" key="1">
    <source>
        <dbReference type="ARBA" id="ARBA00004903"/>
    </source>
</evidence>
<name>Q0G0R9_9HYPH</name>
<dbReference type="PRINTS" id="PR00070">
    <property type="entry name" value="DHFR"/>
</dbReference>
<dbReference type="InterPro" id="IPR017925">
    <property type="entry name" value="DHFR_CS"/>
</dbReference>
<dbReference type="Proteomes" id="UP000004310">
    <property type="component" value="Unassembled WGS sequence"/>
</dbReference>
<dbReference type="GO" id="GO:0004146">
    <property type="term" value="F:dihydrofolate reductase activity"/>
    <property type="evidence" value="ECO:0007669"/>
    <property type="project" value="UniProtKB-EC"/>
</dbReference>
<reference evidence="11 12" key="1">
    <citation type="journal article" date="2010" name="J. Bacteriol.">
        <title>Genome sequence of Fulvimarina pelagi HTCC2506T, a Mn(II)-oxidizing alphaproteobacterium possessing an aerobic anoxygenic photosynthetic gene cluster and Xanthorhodopsin.</title>
        <authorList>
            <person name="Kang I."/>
            <person name="Oh H.M."/>
            <person name="Lim S.I."/>
            <person name="Ferriera S."/>
            <person name="Giovannoni S.J."/>
            <person name="Cho J.C."/>
        </authorList>
    </citation>
    <scope>NUCLEOTIDE SEQUENCE [LARGE SCALE GENOMIC DNA]</scope>
    <source>
        <strain evidence="11 12">HTCC2506</strain>
    </source>
</reference>
<gene>
    <name evidence="11" type="ORF">FP2506_18569</name>
</gene>
<comment type="function">
    <text evidence="7 8">Key enzyme in folate metabolism. Catalyzes an essential reaction for de novo glycine and purine synthesis, and for DNA precursor synthesis.</text>
</comment>
<dbReference type="GO" id="GO:0046654">
    <property type="term" value="P:tetrahydrofolate biosynthetic process"/>
    <property type="evidence" value="ECO:0007669"/>
    <property type="project" value="UniProtKB-UniPathway"/>
</dbReference>
<comment type="similarity">
    <text evidence="2 8 9">Belongs to the dihydrofolate reductase family.</text>
</comment>
<sequence length="178" mass="19519">MSESRTEFVAVVAAAKNGVIGADGGMPWSIPSDLKRYRSLTMGKPMIMGRKTLEAIGKALDGRDSIVLTRENRLAVDGAMLASGPAEAIAKAIECASARRASEIAVVGGAEIYRLLWDHIDRIALTEVDAEPEGDAVFPAIDESEFELLSEEPWIRGERDSAATRFKSYQRRFRFDQD</sequence>
<dbReference type="GO" id="GO:0005829">
    <property type="term" value="C:cytosol"/>
    <property type="evidence" value="ECO:0007669"/>
    <property type="project" value="TreeGrafter"/>
</dbReference>
<dbReference type="AlphaFoldDB" id="Q0G0R9"/>
<dbReference type="InterPro" id="IPR012259">
    <property type="entry name" value="DHFR"/>
</dbReference>
<dbReference type="HOGENOM" id="CLU_043966_5_0_5"/>
<dbReference type="CDD" id="cd00209">
    <property type="entry name" value="DHFR"/>
    <property type="match status" value="1"/>
</dbReference>
<proteinExistence type="inferred from homology"/>
<dbReference type="EC" id="1.5.1.3" evidence="3 8"/>
<dbReference type="Gene3D" id="3.40.430.10">
    <property type="entry name" value="Dihydrofolate Reductase, subunit A"/>
    <property type="match status" value="1"/>
</dbReference>
<evidence type="ECO:0000256" key="9">
    <source>
        <dbReference type="RuleBase" id="RU004474"/>
    </source>
</evidence>
<dbReference type="PIRSF" id="PIRSF000194">
    <property type="entry name" value="DHFR"/>
    <property type="match status" value="1"/>
</dbReference>
<dbReference type="GO" id="GO:0046452">
    <property type="term" value="P:dihydrofolate metabolic process"/>
    <property type="evidence" value="ECO:0007669"/>
    <property type="project" value="TreeGrafter"/>
</dbReference>
<feature type="domain" description="DHFR" evidence="10">
    <location>
        <begin position="7"/>
        <end position="171"/>
    </location>
</feature>
<evidence type="ECO:0000256" key="5">
    <source>
        <dbReference type="ARBA" id="ARBA00022857"/>
    </source>
</evidence>
<comment type="caution">
    <text evidence="11">The sequence shown here is derived from an EMBL/GenBank/DDBJ whole genome shotgun (WGS) entry which is preliminary data.</text>
</comment>
<dbReference type="UniPathway" id="UPA00077">
    <property type="reaction ID" value="UER00158"/>
</dbReference>
<keyword evidence="4 8" id="KW-0554">One-carbon metabolism</keyword>
<keyword evidence="12" id="KW-1185">Reference proteome</keyword>
<dbReference type="GO" id="GO:0006730">
    <property type="term" value="P:one-carbon metabolic process"/>
    <property type="evidence" value="ECO:0007669"/>
    <property type="project" value="UniProtKB-KW"/>
</dbReference>
<dbReference type="PROSITE" id="PS51330">
    <property type="entry name" value="DHFR_2"/>
    <property type="match status" value="1"/>
</dbReference>
<dbReference type="STRING" id="217511.GCA_001463845_01995"/>
<dbReference type="PANTHER" id="PTHR48069">
    <property type="entry name" value="DIHYDROFOLATE REDUCTASE"/>
    <property type="match status" value="1"/>
</dbReference>
<dbReference type="Pfam" id="PF00186">
    <property type="entry name" value="DHFR_1"/>
    <property type="match status" value="1"/>
</dbReference>
<evidence type="ECO:0000259" key="10">
    <source>
        <dbReference type="PROSITE" id="PS51330"/>
    </source>
</evidence>
<accession>Q0G0R9</accession>
<comment type="pathway">
    <text evidence="1 8">Cofactor biosynthesis; tetrahydrofolate biosynthesis; 5,6,7,8-tetrahydrofolate from 7,8-dihydrofolate: step 1/1.</text>
</comment>